<reference evidence="4 5" key="2">
    <citation type="submission" date="2019-10" db="EMBL/GenBank/DDBJ databases">
        <title>Genome Sequences from Six Type Strain Members of the Archaeal Family Sulfolobaceae: Acidianus ambivalens, Acidianus infernus, Metallosphaera prunae, Stygiolobus azoricus, Sulfolobus metallicus, and Sulfurisphaera ohwakuensis.</title>
        <authorList>
            <person name="Counts J.A."/>
            <person name="Kelly R.M."/>
        </authorList>
    </citation>
    <scope>NUCLEOTIDE SEQUENCE [LARGE SCALE GENOMIC DNA]</scope>
    <source>
        <strain evidence="4 5">LEI 10</strain>
    </source>
</reference>
<evidence type="ECO:0000313" key="6">
    <source>
        <dbReference type="Proteomes" id="UP000474054"/>
    </source>
</evidence>
<keyword evidence="5" id="KW-1185">Reference proteome</keyword>
<dbReference type="InterPro" id="IPR025420">
    <property type="entry name" value="DUF4143"/>
</dbReference>
<dbReference type="Proteomes" id="UP000426328">
    <property type="component" value="Chromosome"/>
</dbReference>
<dbReference type="Proteomes" id="UP000474054">
    <property type="component" value="Unassembled WGS sequence"/>
</dbReference>
<name>A0A650CUR1_ACIAM</name>
<evidence type="ECO:0000259" key="1">
    <source>
        <dbReference type="Pfam" id="PF13173"/>
    </source>
</evidence>
<gene>
    <name evidence="4" type="ORF">D1866_04870</name>
    <name evidence="3" type="ORF">GFB69_09955</name>
</gene>
<dbReference type="GeneID" id="42779044"/>
<evidence type="ECO:0000313" key="3">
    <source>
        <dbReference type="EMBL" id="MQL56054.1"/>
    </source>
</evidence>
<dbReference type="RefSeq" id="WP_155861063.1">
    <property type="nucleotide sequence ID" value="NZ_CP045482.1"/>
</dbReference>
<protein>
    <submittedName>
        <fullName evidence="4">AAA family ATPase</fullName>
    </submittedName>
</protein>
<accession>A0A650CUR1</accession>
<dbReference type="AlphaFoldDB" id="A0A650CUR1"/>
<dbReference type="SUPFAM" id="SSF52540">
    <property type="entry name" value="P-loop containing nucleoside triphosphate hydrolases"/>
    <property type="match status" value="1"/>
</dbReference>
<reference evidence="3 6" key="1">
    <citation type="submission" date="2019-10" db="EMBL/GenBank/DDBJ databases">
        <title>Comparative genomics of sulfur disproportionating microorganisms.</title>
        <authorList>
            <person name="Ward L.M."/>
            <person name="Bertran E."/>
            <person name="Johnston D."/>
        </authorList>
    </citation>
    <scope>NUCLEOTIDE SEQUENCE [LARGE SCALE GENOMIC DNA]</scope>
    <source>
        <strain evidence="3 6">DSM 3772</strain>
    </source>
</reference>
<dbReference type="PANTHER" id="PTHR33295:SF19">
    <property type="entry name" value="ARCHAEAL ATPASE"/>
    <property type="match status" value="1"/>
</dbReference>
<dbReference type="KEGG" id="aamb:D1866_04870"/>
<dbReference type="EMBL" id="CP045482">
    <property type="protein sequence ID" value="QGR21392.1"/>
    <property type="molecule type" value="Genomic_DNA"/>
</dbReference>
<evidence type="ECO:0000313" key="4">
    <source>
        <dbReference type="EMBL" id="QGR21392.1"/>
    </source>
</evidence>
<sequence>MNIEELKRILGDQMEYLKLLEREKIVERELPFDVTPYISKPNVFSILGVRRSGKSTLGYLLVKGKKFAYVDFSDDRLVNFNDFDMLTRAFYEMYGDFNYVLIDEPQYVKGWELFVNRLRKDKVVIITGSSSGLLSGELSTALTGRHVDLILFPFSFKEYLTYKGVSLDLYSTRSVSLIKSNLEEYLREGGFPEAISLGKRIIPSIYNDVLIKDVVGRYKLRDVIKFKEFANSIVKYYSSEISIRKISYSLGVSTATVEEWLSYLQESYLVYPIRRYSRSPKQINGQRKIYVVDPGIVNYLAPFSYGGLMENVVAIHLLRKNQLEGVYYLRGEDYEVDFFDEKEGELIQVSFVSSKDEINRNEIKSLVKGSESLGLNKLKLISWDLEDEINVDGRKIKVIPLWRFLISH</sequence>
<dbReference type="InterPro" id="IPR041682">
    <property type="entry name" value="AAA_14"/>
</dbReference>
<feature type="domain" description="AAA" evidence="1">
    <location>
        <begin position="42"/>
        <end position="160"/>
    </location>
</feature>
<dbReference type="Pfam" id="PF13635">
    <property type="entry name" value="DUF4143"/>
    <property type="match status" value="1"/>
</dbReference>
<organism evidence="4 5">
    <name type="scientific">Acidianus ambivalens</name>
    <name type="common">Desulfurolobus ambivalens</name>
    <dbReference type="NCBI Taxonomy" id="2283"/>
    <lineage>
        <taxon>Archaea</taxon>
        <taxon>Thermoproteota</taxon>
        <taxon>Thermoprotei</taxon>
        <taxon>Sulfolobales</taxon>
        <taxon>Sulfolobaceae</taxon>
        <taxon>Acidianus</taxon>
    </lineage>
</organism>
<dbReference type="InterPro" id="IPR027417">
    <property type="entry name" value="P-loop_NTPase"/>
</dbReference>
<feature type="domain" description="DUF4143" evidence="2">
    <location>
        <begin position="212"/>
        <end position="348"/>
    </location>
</feature>
<evidence type="ECO:0000259" key="2">
    <source>
        <dbReference type="Pfam" id="PF13635"/>
    </source>
</evidence>
<dbReference type="PANTHER" id="PTHR33295">
    <property type="entry name" value="ATPASE"/>
    <property type="match status" value="1"/>
</dbReference>
<evidence type="ECO:0000313" key="5">
    <source>
        <dbReference type="Proteomes" id="UP000426328"/>
    </source>
</evidence>
<dbReference type="Pfam" id="PF13173">
    <property type="entry name" value="AAA_14"/>
    <property type="match status" value="1"/>
</dbReference>
<proteinExistence type="predicted"/>
<dbReference type="EMBL" id="WHYS01000002">
    <property type="protein sequence ID" value="MQL56054.1"/>
    <property type="molecule type" value="Genomic_DNA"/>
</dbReference>